<dbReference type="STRING" id="322710.Avin_06600"/>
<organism evidence="1 2">
    <name type="scientific">Azotobacter vinelandii (strain DJ / ATCC BAA-1303)</name>
    <dbReference type="NCBI Taxonomy" id="322710"/>
    <lineage>
        <taxon>Bacteria</taxon>
        <taxon>Pseudomonadati</taxon>
        <taxon>Pseudomonadota</taxon>
        <taxon>Gammaproteobacteria</taxon>
        <taxon>Pseudomonadales</taxon>
        <taxon>Pseudomonadaceae</taxon>
        <taxon>Azotobacter</taxon>
    </lineage>
</organism>
<evidence type="ECO:0000313" key="1">
    <source>
        <dbReference type="EMBL" id="ACO76911.1"/>
    </source>
</evidence>
<dbReference type="EMBL" id="CP001157">
    <property type="protein sequence ID" value="ACO76911.1"/>
    <property type="molecule type" value="Genomic_DNA"/>
</dbReference>
<keyword evidence="2" id="KW-1185">Reference proteome</keyword>
<dbReference type="KEGG" id="avn:Avin_06600"/>
<dbReference type="Proteomes" id="UP000002424">
    <property type="component" value="Chromosome"/>
</dbReference>
<dbReference type="HOGENOM" id="CLU_3420777_0_0_6"/>
<dbReference type="AlphaFoldDB" id="C1DLG3"/>
<name>C1DLG3_AZOVD</name>
<accession>C1DLG3</accession>
<protein>
    <submittedName>
        <fullName evidence="1">Uncharacterized protein</fullName>
    </submittedName>
</protein>
<gene>
    <name evidence="1" type="ordered locus">Avin_06600</name>
</gene>
<evidence type="ECO:0000313" key="2">
    <source>
        <dbReference type="Proteomes" id="UP000002424"/>
    </source>
</evidence>
<dbReference type="EnsemblBacteria" id="ACO76911">
    <property type="protein sequence ID" value="ACO76911"/>
    <property type="gene ID" value="Avin_06600"/>
</dbReference>
<sequence length="24" mass="2669">MYQANQNNSPETPTVGMNIVAIIY</sequence>
<reference evidence="1 2" key="1">
    <citation type="journal article" date="2009" name="J. Bacteriol.">
        <title>Genome sequence of Azotobacter vinelandii, an obligate aerobe specialized to support diverse anaerobic metabolic processes.</title>
        <authorList>
            <person name="Setubal J.C."/>
            <person name="dos Santos P."/>
            <person name="Goldman B.S."/>
            <person name="Ertesvag H."/>
            <person name="Espin G."/>
            <person name="Rubio L.M."/>
            <person name="Valla S."/>
            <person name="Almeida N.F."/>
            <person name="Balasubramanian D."/>
            <person name="Cromes L."/>
            <person name="Curatti L."/>
            <person name="Du Z."/>
            <person name="Godsy E."/>
            <person name="Goodner B."/>
            <person name="Hellner-Burris K."/>
            <person name="Hernandez J.A."/>
            <person name="Houmiel K."/>
            <person name="Imperial J."/>
            <person name="Kennedy C."/>
            <person name="Larson T.J."/>
            <person name="Latreille P."/>
            <person name="Ligon L.S."/>
            <person name="Lu J."/>
            <person name="Maerk M."/>
            <person name="Miller N.M."/>
            <person name="Norton S."/>
            <person name="O'Carroll I.P."/>
            <person name="Paulsen I."/>
            <person name="Raulfs E.C."/>
            <person name="Roemer R."/>
            <person name="Rosser J."/>
            <person name="Segura D."/>
            <person name="Slater S."/>
            <person name="Stricklin S.L."/>
            <person name="Studholme D.J."/>
            <person name="Sun J."/>
            <person name="Viana C.J."/>
            <person name="Wallin E."/>
            <person name="Wang B."/>
            <person name="Wheeler C."/>
            <person name="Zhu H."/>
            <person name="Dean D.R."/>
            <person name="Dixon R."/>
            <person name="Wood D."/>
        </authorList>
    </citation>
    <scope>NUCLEOTIDE SEQUENCE [LARGE SCALE GENOMIC DNA]</scope>
    <source>
        <strain evidence="2">DJ / ATCC BAA-1303</strain>
    </source>
</reference>
<proteinExistence type="predicted"/>